<feature type="domain" description="Prenyltransferase alpha-alpha toroid" evidence="5">
    <location>
        <begin position="149"/>
        <end position="290"/>
    </location>
</feature>
<dbReference type="RefSeq" id="WP_121585674.1">
    <property type="nucleotide sequence ID" value="NZ_RCHT01000001.1"/>
</dbReference>
<evidence type="ECO:0000256" key="4">
    <source>
        <dbReference type="SAM" id="SignalP"/>
    </source>
</evidence>
<dbReference type="GO" id="GO:0003824">
    <property type="term" value="F:catalytic activity"/>
    <property type="evidence" value="ECO:0007669"/>
    <property type="project" value="InterPro"/>
</dbReference>
<evidence type="ECO:0000256" key="3">
    <source>
        <dbReference type="SAM" id="Phobius"/>
    </source>
</evidence>
<evidence type="ECO:0000313" key="6">
    <source>
        <dbReference type="EMBL" id="RLL14596.1"/>
    </source>
</evidence>
<dbReference type="CDD" id="cd00688">
    <property type="entry name" value="ISOPREN_C2_like"/>
    <property type="match status" value="1"/>
</dbReference>
<feature type="chain" id="PRO_5019830206" description="Prenyltransferase alpha-alpha toroid domain-containing protein" evidence="4">
    <location>
        <begin position="24"/>
        <end position="398"/>
    </location>
</feature>
<proteinExistence type="predicted"/>
<feature type="signal peptide" evidence="4">
    <location>
        <begin position="1"/>
        <end position="23"/>
    </location>
</feature>
<evidence type="ECO:0000259" key="5">
    <source>
        <dbReference type="Pfam" id="PF00432"/>
    </source>
</evidence>
<protein>
    <recommendedName>
        <fullName evidence="5">Prenyltransferase alpha-alpha toroid domain-containing protein</fullName>
    </recommendedName>
</protein>
<keyword evidence="3" id="KW-0472">Membrane</keyword>
<dbReference type="Pfam" id="PF00432">
    <property type="entry name" value="Prenyltrans"/>
    <property type="match status" value="1"/>
</dbReference>
<feature type="transmembrane region" description="Helical" evidence="3">
    <location>
        <begin position="318"/>
        <end position="339"/>
    </location>
</feature>
<evidence type="ECO:0000256" key="2">
    <source>
        <dbReference type="SAM" id="MobiDB-lite"/>
    </source>
</evidence>
<gene>
    <name evidence="6" type="ORF">D4A47_01025</name>
</gene>
<dbReference type="Gene3D" id="1.50.10.20">
    <property type="match status" value="1"/>
</dbReference>
<dbReference type="SUPFAM" id="SSF48239">
    <property type="entry name" value="Terpenoid cyclases/Protein prenyltransferases"/>
    <property type="match status" value="1"/>
</dbReference>
<evidence type="ECO:0000256" key="1">
    <source>
        <dbReference type="ARBA" id="ARBA00022737"/>
    </source>
</evidence>
<dbReference type="InterPro" id="IPR001330">
    <property type="entry name" value="Prenyltrans"/>
</dbReference>
<accession>A0A498CR11</accession>
<reference evidence="6 7" key="1">
    <citation type="submission" date="2018-10" db="EMBL/GenBank/DDBJ databases">
        <title>Anaerotruncus faecis sp. nov., isolated from human feces.</title>
        <authorList>
            <person name="Wang Y.-J."/>
        </authorList>
    </citation>
    <scope>NUCLEOTIDE SEQUENCE [LARGE SCALE GENOMIC DNA]</scope>
    <source>
        <strain evidence="6 7">22A2-44</strain>
    </source>
</reference>
<keyword evidence="1" id="KW-0677">Repeat</keyword>
<dbReference type="Proteomes" id="UP000276301">
    <property type="component" value="Unassembled WGS sequence"/>
</dbReference>
<keyword evidence="3" id="KW-0812">Transmembrane</keyword>
<comment type="caution">
    <text evidence="6">The sequence shown here is derived from an EMBL/GenBank/DDBJ whole genome shotgun (WGS) entry which is preliminary data.</text>
</comment>
<dbReference type="EMBL" id="RCHT01000001">
    <property type="protein sequence ID" value="RLL14596.1"/>
    <property type="molecule type" value="Genomic_DNA"/>
</dbReference>
<sequence length="398" mass="42004">MQRRFAAFAAGALLLFSAVTASAETLPGDAAPAPVAEQTWRYLDANPPGENSILAYSLGGQAVREDAVTKLSGDLRGSVADGFSSPRALERGIIGLVKSGQDPASFEKTDLVSALYSHENIYQEGLDGALLALAAYSAADAQSPVSAHNSPTAVIDYIVSSQLRAGGFGSAAGRDPDVRTTARAVTVLAASRDIPYVNTAVNRALSWLSTRQDEDGAFLRNGRPDCESTAAVLTAVRTCGIGLGDARFTKNGRDLHDALQSFRQQDGGYAATPGGPSEVAATEAAVIALSTDASGLSPYLPPERYPGYVEPQPDNAYVFLRFLFGFLLLFGLLYLVLILTGKIGKRWGKFPPTEPENPGEAPGAGADTRTLELNIPMKAEIPDFDALPDDDPPEQTKK</sequence>
<name>A0A498CR11_9FIRM</name>
<dbReference type="AlphaFoldDB" id="A0A498CR11"/>
<organism evidence="6 7">
    <name type="scientific">Anaerotruncus massiliensis</name>
    <name type="common">ex Liu et al. 2021</name>
    <dbReference type="NCBI Taxonomy" id="2321404"/>
    <lineage>
        <taxon>Bacteria</taxon>
        <taxon>Bacillati</taxon>
        <taxon>Bacillota</taxon>
        <taxon>Clostridia</taxon>
        <taxon>Eubacteriales</taxon>
        <taxon>Oscillospiraceae</taxon>
        <taxon>Anaerotruncus</taxon>
    </lineage>
</organism>
<feature type="region of interest" description="Disordered" evidence="2">
    <location>
        <begin position="350"/>
        <end position="369"/>
    </location>
</feature>
<keyword evidence="3" id="KW-1133">Transmembrane helix</keyword>
<keyword evidence="7" id="KW-1185">Reference proteome</keyword>
<evidence type="ECO:0000313" key="7">
    <source>
        <dbReference type="Proteomes" id="UP000276301"/>
    </source>
</evidence>
<keyword evidence="4" id="KW-0732">Signal</keyword>
<dbReference type="InterPro" id="IPR008930">
    <property type="entry name" value="Terpenoid_cyclase/PrenylTrfase"/>
</dbReference>